<accession>A0A9E2NXJ0</accession>
<dbReference type="InterPro" id="IPR004776">
    <property type="entry name" value="Mem_transp_PIN-like"/>
</dbReference>
<dbReference type="Gene3D" id="1.20.1530.20">
    <property type="match status" value="1"/>
</dbReference>
<dbReference type="Proteomes" id="UP000724657">
    <property type="component" value="Unassembled WGS sequence"/>
</dbReference>
<reference evidence="9" key="2">
    <citation type="submission" date="2021-04" db="EMBL/GenBank/DDBJ databases">
        <authorList>
            <person name="Gilroy R."/>
        </authorList>
    </citation>
    <scope>NUCLEOTIDE SEQUENCE</scope>
    <source>
        <strain evidence="9">A6-441</strain>
    </source>
</reference>
<protein>
    <submittedName>
        <fullName evidence="9">AEC family transporter</fullName>
    </submittedName>
</protein>
<name>A0A9E2NXJ0_9FUSO</name>
<organism evidence="9 10">
    <name type="scientific">Candidatus Fusobacterium pullicola</name>
    <dbReference type="NCBI Taxonomy" id="2838601"/>
    <lineage>
        <taxon>Bacteria</taxon>
        <taxon>Fusobacteriati</taxon>
        <taxon>Fusobacteriota</taxon>
        <taxon>Fusobacteriia</taxon>
        <taxon>Fusobacteriales</taxon>
        <taxon>Fusobacteriaceae</taxon>
        <taxon>Fusobacterium</taxon>
    </lineage>
</organism>
<feature type="transmembrane region" description="Helical" evidence="8">
    <location>
        <begin position="222"/>
        <end position="246"/>
    </location>
</feature>
<feature type="transmembrane region" description="Helical" evidence="8">
    <location>
        <begin position="252"/>
        <end position="272"/>
    </location>
</feature>
<proteinExistence type="inferred from homology"/>
<keyword evidence="4" id="KW-1003">Cell membrane</keyword>
<dbReference type="InterPro" id="IPR038770">
    <property type="entry name" value="Na+/solute_symporter_sf"/>
</dbReference>
<evidence type="ECO:0000256" key="7">
    <source>
        <dbReference type="ARBA" id="ARBA00023136"/>
    </source>
</evidence>
<feature type="transmembrane region" description="Helical" evidence="8">
    <location>
        <begin position="62"/>
        <end position="83"/>
    </location>
</feature>
<evidence type="ECO:0000256" key="2">
    <source>
        <dbReference type="ARBA" id="ARBA00010145"/>
    </source>
</evidence>
<dbReference type="GO" id="GO:0055085">
    <property type="term" value="P:transmembrane transport"/>
    <property type="evidence" value="ECO:0007669"/>
    <property type="project" value="InterPro"/>
</dbReference>
<gene>
    <name evidence="9" type="ORF">IAA47_07700</name>
</gene>
<reference evidence="9" key="1">
    <citation type="journal article" date="2021" name="PeerJ">
        <title>Extensive microbial diversity within the chicken gut microbiome revealed by metagenomics and culture.</title>
        <authorList>
            <person name="Gilroy R."/>
            <person name="Ravi A."/>
            <person name="Getino M."/>
            <person name="Pursley I."/>
            <person name="Horton D.L."/>
            <person name="Alikhan N.F."/>
            <person name="Baker D."/>
            <person name="Gharbi K."/>
            <person name="Hall N."/>
            <person name="Watson M."/>
            <person name="Adriaenssens E.M."/>
            <person name="Foster-Nyarko E."/>
            <person name="Jarju S."/>
            <person name="Secka A."/>
            <person name="Antonio M."/>
            <person name="Oren A."/>
            <person name="Chaudhuri R.R."/>
            <person name="La Ragione R."/>
            <person name="Hildebrand F."/>
            <person name="Pallen M.J."/>
        </authorList>
    </citation>
    <scope>NUCLEOTIDE SEQUENCE</scope>
    <source>
        <strain evidence="9">A6-441</strain>
    </source>
</reference>
<comment type="subcellular location">
    <subcellularLocation>
        <location evidence="1">Cell membrane</location>
        <topology evidence="1">Multi-pass membrane protein</topology>
    </subcellularLocation>
</comment>
<dbReference type="Pfam" id="PF03547">
    <property type="entry name" value="Mem_trans"/>
    <property type="match status" value="1"/>
</dbReference>
<dbReference type="GO" id="GO:0005886">
    <property type="term" value="C:plasma membrane"/>
    <property type="evidence" value="ECO:0007669"/>
    <property type="project" value="UniProtKB-SubCell"/>
</dbReference>
<evidence type="ECO:0000313" key="10">
    <source>
        <dbReference type="Proteomes" id="UP000724657"/>
    </source>
</evidence>
<evidence type="ECO:0000256" key="5">
    <source>
        <dbReference type="ARBA" id="ARBA00022692"/>
    </source>
</evidence>
<feature type="transmembrane region" description="Helical" evidence="8">
    <location>
        <begin position="98"/>
        <end position="120"/>
    </location>
</feature>
<sequence length="307" mass="34223">MDISRILNLQCILFILIAIGTITSKRGIIKPENKGVLTDLLIYIFLPANIISSFNMKFNLEIFIKFLLVLHFACLAQVICLFYSKKLYNNVEERKKKVLQYATVCSNAAFLGLPIIESIYGVEGVMYASVAMIPQRIVIWSAGISCFTRAESPMKVFKRVALHPCIIAVYIGLIYMVLPIKFPTPIEYTIKTIGNCTLSVSMILIGTMLGEIDNLSSIFSWLLVKYTMIRLFLIPLSALVVCYIFGLDYMSTGIVVLLSGMPAGSTTAILAAKFDGDYIFASKVVVFSTVMSVISISIWSLFLPYLF</sequence>
<feature type="transmembrane region" description="Helical" evidence="8">
    <location>
        <begin position="6"/>
        <end position="24"/>
    </location>
</feature>
<evidence type="ECO:0000256" key="1">
    <source>
        <dbReference type="ARBA" id="ARBA00004651"/>
    </source>
</evidence>
<dbReference type="AlphaFoldDB" id="A0A9E2NXJ0"/>
<keyword evidence="7 8" id="KW-0472">Membrane</keyword>
<feature type="transmembrane region" description="Helical" evidence="8">
    <location>
        <begin position="126"/>
        <end position="148"/>
    </location>
</feature>
<comment type="similarity">
    <text evidence="2">Belongs to the auxin efflux carrier (TC 2.A.69) family.</text>
</comment>
<evidence type="ECO:0000256" key="3">
    <source>
        <dbReference type="ARBA" id="ARBA00022448"/>
    </source>
</evidence>
<dbReference type="PANTHER" id="PTHR36838">
    <property type="entry name" value="AUXIN EFFLUX CARRIER FAMILY PROTEIN"/>
    <property type="match status" value="1"/>
</dbReference>
<evidence type="ECO:0000256" key="6">
    <source>
        <dbReference type="ARBA" id="ARBA00022989"/>
    </source>
</evidence>
<dbReference type="PANTHER" id="PTHR36838:SF1">
    <property type="entry name" value="SLR1864 PROTEIN"/>
    <property type="match status" value="1"/>
</dbReference>
<feature type="transmembrane region" description="Helical" evidence="8">
    <location>
        <begin position="160"/>
        <end position="180"/>
    </location>
</feature>
<dbReference type="EMBL" id="JAHLFN010000069">
    <property type="protein sequence ID" value="MBU3842848.1"/>
    <property type="molecule type" value="Genomic_DNA"/>
</dbReference>
<comment type="caution">
    <text evidence="9">The sequence shown here is derived from an EMBL/GenBank/DDBJ whole genome shotgun (WGS) entry which is preliminary data.</text>
</comment>
<evidence type="ECO:0000256" key="8">
    <source>
        <dbReference type="SAM" id="Phobius"/>
    </source>
</evidence>
<keyword evidence="3" id="KW-0813">Transport</keyword>
<keyword evidence="5 8" id="KW-0812">Transmembrane</keyword>
<evidence type="ECO:0000256" key="4">
    <source>
        <dbReference type="ARBA" id="ARBA00022475"/>
    </source>
</evidence>
<evidence type="ECO:0000313" key="9">
    <source>
        <dbReference type="EMBL" id="MBU3842848.1"/>
    </source>
</evidence>
<keyword evidence="6 8" id="KW-1133">Transmembrane helix</keyword>
<feature type="transmembrane region" description="Helical" evidence="8">
    <location>
        <begin position="284"/>
        <end position="306"/>
    </location>
</feature>